<dbReference type="AlphaFoldDB" id="A0A314LB85"/>
<proteinExistence type="predicted"/>
<accession>A0A314LB85</accession>
<dbReference type="GO" id="GO:0000932">
    <property type="term" value="C:P-body"/>
    <property type="evidence" value="ECO:0007669"/>
    <property type="project" value="TreeGrafter"/>
</dbReference>
<dbReference type="Gramene" id="OIT38885">
    <property type="protein sequence ID" value="OIT38885"/>
    <property type="gene ID" value="A4A49_12468"/>
</dbReference>
<dbReference type="PANTHER" id="PTHR23355">
    <property type="entry name" value="RIBONUCLEASE"/>
    <property type="match status" value="1"/>
</dbReference>
<dbReference type="GO" id="GO:0006402">
    <property type="term" value="P:mRNA catabolic process"/>
    <property type="evidence" value="ECO:0007669"/>
    <property type="project" value="TreeGrafter"/>
</dbReference>
<name>A0A314LB85_NICAT</name>
<organism evidence="1 2">
    <name type="scientific">Nicotiana attenuata</name>
    <name type="common">Coyote tobacco</name>
    <dbReference type="NCBI Taxonomy" id="49451"/>
    <lineage>
        <taxon>Eukaryota</taxon>
        <taxon>Viridiplantae</taxon>
        <taxon>Streptophyta</taxon>
        <taxon>Embryophyta</taxon>
        <taxon>Tracheophyta</taxon>
        <taxon>Spermatophyta</taxon>
        <taxon>Magnoliopsida</taxon>
        <taxon>eudicotyledons</taxon>
        <taxon>Gunneridae</taxon>
        <taxon>Pentapetalae</taxon>
        <taxon>asterids</taxon>
        <taxon>lamiids</taxon>
        <taxon>Solanales</taxon>
        <taxon>Solanaceae</taxon>
        <taxon>Nicotianoideae</taxon>
        <taxon>Nicotianeae</taxon>
        <taxon>Nicotiana</taxon>
    </lineage>
</organism>
<dbReference type="GO" id="GO:0000175">
    <property type="term" value="F:3'-5'-RNA exonuclease activity"/>
    <property type="evidence" value="ECO:0007669"/>
    <property type="project" value="TreeGrafter"/>
</dbReference>
<protein>
    <submittedName>
        <fullName evidence="1">Dis3-like exonuclease 2</fullName>
    </submittedName>
</protein>
<gene>
    <name evidence="1" type="primary">SOV_0</name>
    <name evidence="1" type="ORF">A4A49_12468</name>
</gene>
<keyword evidence="2" id="KW-1185">Reference proteome</keyword>
<dbReference type="EMBL" id="MJEQ01000163">
    <property type="protein sequence ID" value="OIT38885.1"/>
    <property type="molecule type" value="Genomic_DNA"/>
</dbReference>
<comment type="caution">
    <text evidence="1">The sequence shown here is derived from an EMBL/GenBank/DDBJ whole genome shotgun (WGS) entry which is preliminary data.</text>
</comment>
<dbReference type="STRING" id="49451.A0A314LB85"/>
<dbReference type="Proteomes" id="UP000187609">
    <property type="component" value="Unassembled WGS sequence"/>
</dbReference>
<dbReference type="InterPro" id="IPR050180">
    <property type="entry name" value="RNR_Ribonuclease"/>
</dbReference>
<sequence length="192" mass="21242">MKIVLRSRTLILVHYQICTDENSPLIIRVLSSMQVLFSEARVMGLGPRFMSLYIHKLATEQRIYYDEVEGLTVEWLEATSTLVLSPSTNKRFNRRGSPGKCRSLEDVALIVSPCELNQELDLCGLNNREGSGVLEIRDASKSGLSCTAKVEPAVFPVTLRLLSTITVALHAIGGGNGPLDIGVRLFISSYFR</sequence>
<evidence type="ECO:0000313" key="1">
    <source>
        <dbReference type="EMBL" id="OIT38885.1"/>
    </source>
</evidence>
<evidence type="ECO:0000313" key="2">
    <source>
        <dbReference type="Proteomes" id="UP000187609"/>
    </source>
</evidence>
<reference evidence="1" key="1">
    <citation type="submission" date="2016-11" db="EMBL/GenBank/DDBJ databases">
        <title>The genome of Nicotiana attenuata.</title>
        <authorList>
            <person name="Xu S."/>
            <person name="Brockmoeller T."/>
            <person name="Gaquerel E."/>
            <person name="Navarro A."/>
            <person name="Kuhl H."/>
            <person name="Gase K."/>
            <person name="Ling Z."/>
            <person name="Zhou W."/>
            <person name="Kreitzer C."/>
            <person name="Stanke M."/>
            <person name="Tang H."/>
            <person name="Lyons E."/>
            <person name="Pandey P."/>
            <person name="Pandey S.P."/>
            <person name="Timmermann B."/>
            <person name="Baldwin I.T."/>
        </authorList>
    </citation>
    <scope>NUCLEOTIDE SEQUENCE [LARGE SCALE GENOMIC DNA]</scope>
    <source>
        <strain evidence="1">UT</strain>
    </source>
</reference>
<dbReference type="PANTHER" id="PTHR23355:SF9">
    <property type="entry name" value="DIS3-LIKE EXONUCLEASE 2"/>
    <property type="match status" value="1"/>
</dbReference>